<evidence type="ECO:0000313" key="6">
    <source>
        <dbReference type="Proteomes" id="UP001161247"/>
    </source>
</evidence>
<evidence type="ECO:0000256" key="3">
    <source>
        <dbReference type="ARBA" id="ARBA00023180"/>
    </source>
</evidence>
<comment type="similarity">
    <text evidence="1">Belongs to the peptidase S10 family.</text>
</comment>
<evidence type="ECO:0000313" key="5">
    <source>
        <dbReference type="EMBL" id="CAI9099363.1"/>
    </source>
</evidence>
<accession>A0AAV1CW42</accession>
<keyword evidence="6" id="KW-1185">Reference proteome</keyword>
<name>A0AAV1CW42_OLDCO</name>
<dbReference type="PANTHER" id="PTHR11802:SF29">
    <property type="entry name" value="SERINE CARBOXYPEPTIDASE-LIKE 19"/>
    <property type="match status" value="1"/>
</dbReference>
<dbReference type="Gene3D" id="3.40.50.1820">
    <property type="entry name" value="alpha/beta hydrolase"/>
    <property type="match status" value="1"/>
</dbReference>
<protein>
    <submittedName>
        <fullName evidence="5">OLC1v1036170C1</fullName>
    </submittedName>
</protein>
<keyword evidence="3" id="KW-0325">Glycoprotein</keyword>
<keyword evidence="2" id="KW-0732">Signal</keyword>
<proteinExistence type="inferred from homology"/>
<dbReference type="SUPFAM" id="SSF53474">
    <property type="entry name" value="alpha/beta-Hydrolases"/>
    <property type="match status" value="1"/>
</dbReference>
<dbReference type="FunFam" id="3.40.50.1820:FF:000072">
    <property type="entry name" value="Serine carboxypeptidase-like 19"/>
    <property type="match status" value="1"/>
</dbReference>
<feature type="region of interest" description="Disordered" evidence="4">
    <location>
        <begin position="851"/>
        <end position="908"/>
    </location>
</feature>
<evidence type="ECO:0000256" key="1">
    <source>
        <dbReference type="ARBA" id="ARBA00009431"/>
    </source>
</evidence>
<feature type="compositionally biased region" description="Low complexity" evidence="4">
    <location>
        <begin position="889"/>
        <end position="898"/>
    </location>
</feature>
<evidence type="ECO:0000256" key="4">
    <source>
        <dbReference type="SAM" id="MobiDB-lite"/>
    </source>
</evidence>
<dbReference type="PRINTS" id="PR00724">
    <property type="entry name" value="CRBOXYPTASEC"/>
</dbReference>
<feature type="region of interest" description="Disordered" evidence="4">
    <location>
        <begin position="172"/>
        <end position="205"/>
    </location>
</feature>
<reference evidence="5" key="1">
    <citation type="submission" date="2023-03" db="EMBL/GenBank/DDBJ databases">
        <authorList>
            <person name="Julca I."/>
        </authorList>
    </citation>
    <scope>NUCLEOTIDE SEQUENCE</scope>
</reference>
<sequence>MMYDRLGFMLVGCLDVLGVDFELSMARNVSYMLNLYHTSKYVIENGSINTFSNMPDDGFFVEERLSYEGLISKICMTLGWDPAHVKLHLSLIFDSPGGRRVVKIKNDSHVEFMNRVDPMSCLDLYIDLEDITQEEREASLENVSFGDFRRGERVSTSRNRDEEETPLFAQNNYREESDSDYIAPSDEEDCDVSGESDFEESDDKRLENEERDCNLFARRHVYSKMGNWDASCVDKDEFALKMWDETPEGMDIGVCFKSQSEAKHAVKLWNIHHKREYTVAASSPRTWAMRCRTFNVESEDGEPLCEWKMRVSLKAHGLHEIVRWHDAHNCMTPVNDNDNRCVDASLIARLIRRKVEDNVDYTVASAQKDVKTLLKVDVPYKRAWHGRRKAIEAVYGDWTSNFEELPRYIAALKFTNPETVVEWEWKEGQEGDGGHFLCLRHVRSNFVSRYNSKKVKRLCWKMGTTLSRVKYNRMRAELIEFKPAAWEYLRGIGGSNWARLKAGLRRWGIATTNISESYNNALKGIRFLPIRALIDATFRKTVKFYREEQLSARNCMTPIPPELWKKYEKMNDKAASFEATLSMVMMLCGVLLRHTPKWQGIEMATPASGSQYDYQPKHLHPGPIQDKMLYRQTKHRSQAVYENRIPDIKTFRLKGRRWECRYTYGDAPRSSTPPFRDQLTSLRVEDFQWQPYAHVLHRLPDFCTQGQAIWTTSMSGYPSNNWEDHHSAVRRHWNRREEFVLRDLEEGDPGSVYEGYYEWFMVNTVRLISNPGNYEPQGYETSSSRVKLYDEVLNNIRESTERFREKREDDNLLDEELDKHLDDIINQTHTALTLGANDEMEVDDTQILVDEDPFLPSQSPPGKKAKPWSRDKIGGGRKRKVTIPPRKSQQQTEGQQNEDQAHSSRGSRIQVETHFEEAGGPETQFDIGGPETRFDIGGLRLGLVDNATTTGFALAAGNRILRLPGFEGPLPFELETGYTGVGKSEDVQLFHYFVRSQSNNPDKDPLLVWINGGPGCSALLGFLFEIGPVMFEATKEYTNDIPRLVLNPNAWTQVANIIFLDLPVGTGFSYARTPEALHLTDLESRDQAYEFLKKFLVDHPDLATNEFYIAGDSFSGLIVPLLARAISDGNEGVEPSINLKGYLLGNPVTRSPAESSFVVPFAHRMGLIPDELHEAVQKNCKGDDYFSMAKNNTPCYYNMVDFNKTVENIEYPNILEAHCPYADAVMLKMFYKGGGKSVGDNLIELNRHRGYKFRCDGYRLMAYWCNQDIIREALRIREGTRAHWVRCNLSLPYDVKVRNSVPYHAYLSKKGYRSLIYSGDHDMFVPYTATEYWIKSLNYSIVEEWRPWNYDGQVAGFTRTYANNMTFATVKGGGHTAPEYKPKQCNAMFKRWIHNEPL</sequence>
<dbReference type="FunFam" id="3.40.50.12670:FF:000001">
    <property type="entry name" value="Carboxypeptidase"/>
    <property type="match status" value="1"/>
</dbReference>
<dbReference type="EMBL" id="OX459120">
    <property type="protein sequence ID" value="CAI9099363.1"/>
    <property type="molecule type" value="Genomic_DNA"/>
</dbReference>
<dbReference type="GO" id="GO:0006508">
    <property type="term" value="P:proteolysis"/>
    <property type="evidence" value="ECO:0007669"/>
    <property type="project" value="InterPro"/>
</dbReference>
<dbReference type="Proteomes" id="UP001161247">
    <property type="component" value="Chromosome 3"/>
</dbReference>
<gene>
    <name evidence="5" type="ORF">OLC1_LOCUS9399</name>
</gene>
<organism evidence="5 6">
    <name type="scientific">Oldenlandia corymbosa var. corymbosa</name>
    <dbReference type="NCBI Taxonomy" id="529605"/>
    <lineage>
        <taxon>Eukaryota</taxon>
        <taxon>Viridiplantae</taxon>
        <taxon>Streptophyta</taxon>
        <taxon>Embryophyta</taxon>
        <taxon>Tracheophyta</taxon>
        <taxon>Spermatophyta</taxon>
        <taxon>Magnoliopsida</taxon>
        <taxon>eudicotyledons</taxon>
        <taxon>Gunneridae</taxon>
        <taxon>Pentapetalae</taxon>
        <taxon>asterids</taxon>
        <taxon>lamiids</taxon>
        <taxon>Gentianales</taxon>
        <taxon>Rubiaceae</taxon>
        <taxon>Rubioideae</taxon>
        <taxon>Spermacoceae</taxon>
        <taxon>Hedyotis-Oldenlandia complex</taxon>
        <taxon>Oldenlandia</taxon>
    </lineage>
</organism>
<dbReference type="Gene3D" id="3.40.50.12670">
    <property type="match status" value="1"/>
</dbReference>
<dbReference type="Pfam" id="PF00450">
    <property type="entry name" value="Peptidase_S10"/>
    <property type="match status" value="1"/>
</dbReference>
<dbReference type="InterPro" id="IPR029058">
    <property type="entry name" value="AB_hydrolase_fold"/>
</dbReference>
<dbReference type="GO" id="GO:0004185">
    <property type="term" value="F:serine-type carboxypeptidase activity"/>
    <property type="evidence" value="ECO:0007669"/>
    <property type="project" value="InterPro"/>
</dbReference>
<dbReference type="GO" id="GO:0016747">
    <property type="term" value="F:acyltransferase activity, transferring groups other than amino-acyl groups"/>
    <property type="evidence" value="ECO:0007669"/>
    <property type="project" value="TreeGrafter"/>
</dbReference>
<dbReference type="InterPro" id="IPR001563">
    <property type="entry name" value="Peptidase_S10"/>
</dbReference>
<dbReference type="GO" id="GO:0019748">
    <property type="term" value="P:secondary metabolic process"/>
    <property type="evidence" value="ECO:0007669"/>
    <property type="project" value="TreeGrafter"/>
</dbReference>
<feature type="compositionally biased region" description="Acidic residues" evidence="4">
    <location>
        <begin position="185"/>
        <end position="201"/>
    </location>
</feature>
<dbReference type="PANTHER" id="PTHR11802">
    <property type="entry name" value="SERINE PROTEASE FAMILY S10 SERINE CARBOXYPEPTIDASE"/>
    <property type="match status" value="1"/>
</dbReference>
<evidence type="ECO:0000256" key="2">
    <source>
        <dbReference type="ARBA" id="ARBA00022729"/>
    </source>
</evidence>